<proteinExistence type="inferred from homology"/>
<dbReference type="EMBL" id="CP122566">
    <property type="protein sequence ID" value="WGH92222.1"/>
    <property type="molecule type" value="Genomic_DNA"/>
</dbReference>
<gene>
    <name evidence="5" type="ORF">QDX21_07740</name>
</gene>
<evidence type="ECO:0000313" key="6">
    <source>
        <dbReference type="Proteomes" id="UP001224674"/>
    </source>
</evidence>
<feature type="domain" description="AMP-binding enzyme C-terminal" evidence="4">
    <location>
        <begin position="427"/>
        <end position="502"/>
    </location>
</feature>
<dbReference type="SUPFAM" id="SSF56801">
    <property type="entry name" value="Acetyl-CoA synthetase-like"/>
    <property type="match status" value="1"/>
</dbReference>
<evidence type="ECO:0000259" key="3">
    <source>
        <dbReference type="Pfam" id="PF00501"/>
    </source>
</evidence>
<dbReference type="PANTHER" id="PTHR43767">
    <property type="entry name" value="LONG-CHAIN-FATTY-ACID--COA LIGASE"/>
    <property type="match status" value="1"/>
</dbReference>
<accession>A0AAJ6AHP3</accession>
<comment type="similarity">
    <text evidence="1">Belongs to the ATP-dependent AMP-binding enzyme family.</text>
</comment>
<dbReference type="Gene3D" id="3.30.300.30">
    <property type="match status" value="1"/>
</dbReference>
<dbReference type="AlphaFoldDB" id="A0AAJ6AHP3"/>
<dbReference type="FunFam" id="3.30.300.30:FF:000008">
    <property type="entry name" value="2,3-dihydroxybenzoate-AMP ligase"/>
    <property type="match status" value="1"/>
</dbReference>
<dbReference type="InterPro" id="IPR020845">
    <property type="entry name" value="AMP-binding_CS"/>
</dbReference>
<dbReference type="PROSITE" id="PS00455">
    <property type="entry name" value="AMP_BINDING"/>
    <property type="match status" value="1"/>
</dbReference>
<dbReference type="Gene3D" id="3.40.50.12780">
    <property type="entry name" value="N-terminal domain of ligase-like"/>
    <property type="match status" value="1"/>
</dbReference>
<evidence type="ECO:0000259" key="4">
    <source>
        <dbReference type="Pfam" id="PF13193"/>
    </source>
</evidence>
<dbReference type="InterPro" id="IPR042099">
    <property type="entry name" value="ANL_N_sf"/>
</dbReference>
<dbReference type="RefSeq" id="WP_279674429.1">
    <property type="nucleotide sequence ID" value="NZ_CP122566.1"/>
</dbReference>
<dbReference type="Pfam" id="PF13193">
    <property type="entry name" value="AMP-binding_C"/>
    <property type="match status" value="1"/>
</dbReference>
<dbReference type="PANTHER" id="PTHR43767:SF1">
    <property type="entry name" value="NONRIBOSOMAL PEPTIDE SYNTHASE PES1 (EUROFUNG)-RELATED"/>
    <property type="match status" value="1"/>
</dbReference>
<protein>
    <submittedName>
        <fullName evidence="5">AMP-binding protein</fullName>
    </submittedName>
</protein>
<feature type="domain" description="AMP-dependent synthetase/ligase" evidence="3">
    <location>
        <begin position="12"/>
        <end position="377"/>
    </location>
</feature>
<dbReference type="InterPro" id="IPR025110">
    <property type="entry name" value="AMP-bd_C"/>
</dbReference>
<organism evidence="5 6">
    <name type="scientific">Auritidibacter ignavus</name>
    <dbReference type="NCBI Taxonomy" id="678932"/>
    <lineage>
        <taxon>Bacteria</taxon>
        <taxon>Bacillati</taxon>
        <taxon>Actinomycetota</taxon>
        <taxon>Actinomycetes</taxon>
        <taxon>Micrococcales</taxon>
        <taxon>Micrococcaceae</taxon>
        <taxon>Auritidibacter</taxon>
    </lineage>
</organism>
<dbReference type="Pfam" id="PF00501">
    <property type="entry name" value="AMP-binding"/>
    <property type="match status" value="1"/>
</dbReference>
<dbReference type="InterPro" id="IPR050237">
    <property type="entry name" value="ATP-dep_AMP-bd_enzyme"/>
</dbReference>
<dbReference type="InterPro" id="IPR045851">
    <property type="entry name" value="AMP-bd_C_sf"/>
</dbReference>
<evidence type="ECO:0000256" key="1">
    <source>
        <dbReference type="ARBA" id="ARBA00006432"/>
    </source>
</evidence>
<keyword evidence="6" id="KW-1185">Reference proteome</keyword>
<dbReference type="Proteomes" id="UP001224674">
    <property type="component" value="Chromosome"/>
</dbReference>
<dbReference type="GO" id="GO:0016878">
    <property type="term" value="F:acid-thiol ligase activity"/>
    <property type="evidence" value="ECO:0007669"/>
    <property type="project" value="UniProtKB-ARBA"/>
</dbReference>
<reference evidence="5 6" key="1">
    <citation type="submission" date="2023-03" db="EMBL/GenBank/DDBJ databases">
        <title>Complete genome sequences of several Auritidibacter ignavus strains isolated from ear infections.</title>
        <authorList>
            <person name="Baehr T."/>
            <person name="Baumhoegger A.M."/>
        </authorList>
    </citation>
    <scope>NUCLEOTIDE SEQUENCE [LARGE SCALE GENOMIC DNA]</scope>
    <source>
        <strain evidence="5 6">BABAE-6</strain>
    </source>
</reference>
<dbReference type="InterPro" id="IPR000873">
    <property type="entry name" value="AMP-dep_synth/lig_dom"/>
</dbReference>
<evidence type="ECO:0000256" key="2">
    <source>
        <dbReference type="ARBA" id="ARBA00022598"/>
    </source>
</evidence>
<sequence>MDINTTLTQLWRQRVADEPQAIALTDHTNDYTVERTEDLTNALGSYFQSRGVEPGQRVGIQLQNTVSFPLCMLALWKIGATPLILNTMYGQHELAGILQDSQAVGLVSSETTGAETATWGLAGTTPWVVAADLTDPSDPDLWQELETFLGTTPTAPEITADTAALLTYTSGTTGPPKGALATHRNLAAVALTFPQLIHQQPGDGVLAVAPLFHITGAVGSATATLTAGRGKLILRGRTRTEVVLDALRRGDVNHMVGSITVYNALLDAPGVTEEDFATLKSTYTGGAPVPPATLRQFEDRFGHYIHNVYGMTETSSAVIGVPLGERAPIHEETASLSIGKTMPDVAARIIGDDGQQAPNGTPGELVLQGPSCIDHYLNNPEATASTIQNGWLYTGDIGILDDEGWIYIVDRRKDQINVSGYKVWPREVEDAIYDYPGVKEAAVVGVPDPYSGEKVIAFISVQEGQTLDPEDVRATVRQKLAAFKAPKEIHLLNDLPKTPTGKIQRRVLRTQYTAEPTTS</sequence>
<keyword evidence="2" id="KW-0436">Ligase</keyword>
<evidence type="ECO:0000313" key="5">
    <source>
        <dbReference type="EMBL" id="WGH92222.1"/>
    </source>
</evidence>
<name>A0AAJ6AHP3_9MICC</name>